<dbReference type="GO" id="GO:0016740">
    <property type="term" value="F:transferase activity"/>
    <property type="evidence" value="ECO:0007669"/>
    <property type="project" value="UniProtKB-KW"/>
</dbReference>
<evidence type="ECO:0000313" key="1">
    <source>
        <dbReference type="EMBL" id="TDP32138.1"/>
    </source>
</evidence>
<dbReference type="Pfam" id="PF05014">
    <property type="entry name" value="Nuc_deoxyrib_tr"/>
    <property type="match status" value="1"/>
</dbReference>
<dbReference type="EMBL" id="SNXI01000011">
    <property type="protein sequence ID" value="TDP32138.1"/>
    <property type="molecule type" value="Genomic_DNA"/>
</dbReference>
<dbReference type="SUPFAM" id="SSF52309">
    <property type="entry name" value="N-(deoxy)ribosyltransferase-like"/>
    <property type="match status" value="1"/>
</dbReference>
<name>A0A4R6P334_9GAMM</name>
<proteinExistence type="predicted"/>
<dbReference type="RefSeq" id="WP_208107624.1">
    <property type="nucleotide sequence ID" value="NZ_SNXI01000011.1"/>
</dbReference>
<keyword evidence="2" id="KW-1185">Reference proteome</keyword>
<dbReference type="InterPro" id="IPR029056">
    <property type="entry name" value="Ribokinase-like"/>
</dbReference>
<dbReference type="AlphaFoldDB" id="A0A4R6P334"/>
<comment type="caution">
    <text evidence="1">The sequence shown here is derived from an EMBL/GenBank/DDBJ whole genome shotgun (WGS) entry which is preliminary data.</text>
</comment>
<gene>
    <name evidence="1" type="ORF">DEU29_11178</name>
</gene>
<reference evidence="1 2" key="1">
    <citation type="submission" date="2019-03" db="EMBL/GenBank/DDBJ databases">
        <title>Freshwater and sediment microbial communities from various areas in North America, analyzing microbe dynamics in response to fracking.</title>
        <authorList>
            <person name="Lamendella R."/>
        </authorList>
    </citation>
    <scope>NUCLEOTIDE SEQUENCE [LARGE SCALE GENOMIC DNA]</scope>
    <source>
        <strain evidence="1 2">18_TX</strain>
    </source>
</reference>
<organism evidence="1 2">
    <name type="scientific">Idiomarina aquatica</name>
    <dbReference type="NCBI Taxonomy" id="1327752"/>
    <lineage>
        <taxon>Bacteria</taxon>
        <taxon>Pseudomonadati</taxon>
        <taxon>Pseudomonadota</taxon>
        <taxon>Gammaproteobacteria</taxon>
        <taxon>Alteromonadales</taxon>
        <taxon>Idiomarinaceae</taxon>
        <taxon>Idiomarina</taxon>
    </lineage>
</organism>
<sequence length="446" mass="49116">MMREVSDKPLLIGEVYVDYTLPKIGGDQKVRLGGLVHAARGLWAADIAYAVAAICPAYLRTETENYLKSHGCTEVIWLGAVFDAPNVMIIGDPTETSDQGYDDLMRQVKRIVFEDVDSTLDRFRQVVIFPGKFELGYLAKVLHLDATVFLDIAYDVGSLAELNCFVGRIHGLFISTSSGLFLNNWSSDITGLIEGSRSLGASHLILKENRGGSRLFDLKNSKVIELPASLSSTVNSVGVGDSYTAVASALVPTLGWHEAIVRGVQVATAYTQTTFPDDLKLDVTRQFNLDDETFMNLGGCRLPWHERPKYKIYMAGPDFTYINKPEFDSALDSLNYHNFNVRRPVKENGELKRDAALSELLSVYSSDYQLLVECDLLFAVPLERDPGTLVEVGLAIAMGIPVITFDPRHENQNTMVIGGSAAYSDSLGECINAVFSQISNMRAETS</sequence>
<protein>
    <submittedName>
        <fullName evidence="1">Nucleoside 2-deoxyribosyltransferase</fullName>
    </submittedName>
</protein>
<evidence type="ECO:0000313" key="2">
    <source>
        <dbReference type="Proteomes" id="UP000295531"/>
    </source>
</evidence>
<dbReference type="Proteomes" id="UP000295531">
    <property type="component" value="Unassembled WGS sequence"/>
</dbReference>
<accession>A0A4R6P334</accession>
<dbReference type="SUPFAM" id="SSF53613">
    <property type="entry name" value="Ribokinase-like"/>
    <property type="match status" value="1"/>
</dbReference>
<dbReference type="InterPro" id="IPR007710">
    <property type="entry name" value="Nucleoside_deoxyribTrfase"/>
</dbReference>
<dbReference type="Gene3D" id="3.40.50.450">
    <property type="match status" value="1"/>
</dbReference>
<dbReference type="Gene3D" id="3.40.1190.20">
    <property type="match status" value="1"/>
</dbReference>
<keyword evidence="1" id="KW-0808">Transferase</keyword>